<name>A0A3P1T4B3_9ACTN</name>
<proteinExistence type="predicted"/>
<dbReference type="Pfam" id="PF03995">
    <property type="entry name" value="Inhibitor_I36"/>
    <property type="match status" value="1"/>
</dbReference>
<dbReference type="EMBL" id="RQZG01000013">
    <property type="protein sequence ID" value="RRD04144.1"/>
    <property type="molecule type" value="Genomic_DNA"/>
</dbReference>
<keyword evidence="1" id="KW-0732">Signal</keyword>
<evidence type="ECO:0000313" key="2">
    <source>
        <dbReference type="EMBL" id="RRD04144.1"/>
    </source>
</evidence>
<feature type="chain" id="PRO_5018158445" description="Peptidase inhibitor family I36" evidence="1">
    <location>
        <begin position="31"/>
        <end position="130"/>
    </location>
</feature>
<evidence type="ECO:0008006" key="4">
    <source>
        <dbReference type="Google" id="ProtNLM"/>
    </source>
</evidence>
<feature type="signal peptide" evidence="1">
    <location>
        <begin position="1"/>
        <end position="30"/>
    </location>
</feature>
<evidence type="ECO:0000313" key="3">
    <source>
        <dbReference type="Proteomes" id="UP000280819"/>
    </source>
</evidence>
<dbReference type="Proteomes" id="UP000280819">
    <property type="component" value="Unassembled WGS sequence"/>
</dbReference>
<accession>A0A3P1T4B3</accession>
<comment type="caution">
    <text evidence="2">The sequence shown here is derived from an EMBL/GenBank/DDBJ whole genome shotgun (WGS) entry which is preliminary data.</text>
</comment>
<evidence type="ECO:0000256" key="1">
    <source>
        <dbReference type="SAM" id="SignalP"/>
    </source>
</evidence>
<protein>
    <recommendedName>
        <fullName evidence="4">Peptidase inhibitor family I36</fullName>
    </recommendedName>
</protein>
<dbReference type="RefSeq" id="WP_124845227.1">
    <property type="nucleotide sequence ID" value="NZ_RQZG01000013.1"/>
</dbReference>
<gene>
    <name evidence="2" type="ORF">EII34_11090</name>
</gene>
<dbReference type="Gene3D" id="2.60.20.10">
    <property type="entry name" value="Crystallins"/>
    <property type="match status" value="1"/>
</dbReference>
<organism evidence="2 3">
    <name type="scientific">Arachnia propionica</name>
    <dbReference type="NCBI Taxonomy" id="1750"/>
    <lineage>
        <taxon>Bacteria</taxon>
        <taxon>Bacillati</taxon>
        <taxon>Actinomycetota</taxon>
        <taxon>Actinomycetes</taxon>
        <taxon>Propionibacteriales</taxon>
        <taxon>Propionibacteriaceae</taxon>
        <taxon>Arachnia</taxon>
    </lineage>
</organism>
<sequence>MSRMKKLLATLTVVAALSLHSFGTPAPAHAAASDCWNSGAVGCLWDGARYGNPIAPLSSTTNGPCQIHDLAGWNNRTSSVWNNSVWTQRMWTNKKFTGSQLTIRKQSGISSLSSRFNNNLESWKGHCSGL</sequence>
<reference evidence="2 3" key="1">
    <citation type="submission" date="2018-11" db="EMBL/GenBank/DDBJ databases">
        <title>Genomes From Bacteria Associated with the Canine Oral Cavity: a Test Case for Automated Genome-Based Taxonomic Assignment.</title>
        <authorList>
            <person name="Coil D.A."/>
            <person name="Jospin G."/>
            <person name="Darling A.E."/>
            <person name="Wallis C."/>
            <person name="Davis I.J."/>
            <person name="Harris S."/>
            <person name="Eisen J.A."/>
            <person name="Holcombe L.J."/>
            <person name="O'Flynn C."/>
        </authorList>
    </citation>
    <scope>NUCLEOTIDE SEQUENCE [LARGE SCALE GENOMIC DNA]</scope>
    <source>
        <strain evidence="2 3">OH887_COT-365</strain>
    </source>
</reference>
<dbReference type="AlphaFoldDB" id="A0A3P1T4B3"/>